<dbReference type="EMBL" id="UGED01000017">
    <property type="protein sequence ID" value="STM14663.1"/>
    <property type="molecule type" value="Genomic_DNA"/>
</dbReference>
<dbReference type="AlphaFoldDB" id="A0A377D2T0"/>
<organism evidence="1 2">
    <name type="scientific">Escherichia coli</name>
    <dbReference type="NCBI Taxonomy" id="562"/>
    <lineage>
        <taxon>Bacteria</taxon>
        <taxon>Pseudomonadati</taxon>
        <taxon>Pseudomonadota</taxon>
        <taxon>Gammaproteobacteria</taxon>
        <taxon>Enterobacterales</taxon>
        <taxon>Enterobacteriaceae</taxon>
        <taxon>Escherichia</taxon>
    </lineage>
</organism>
<dbReference type="InterPro" id="IPR001661">
    <property type="entry name" value="Glyco_hydro_37"/>
</dbReference>
<dbReference type="Gene3D" id="1.50.10.10">
    <property type="match status" value="1"/>
</dbReference>
<keyword evidence="1" id="KW-0378">Hydrolase</keyword>
<dbReference type="InterPro" id="IPR008928">
    <property type="entry name" value="6-hairpin_glycosidase_sf"/>
</dbReference>
<proteinExistence type="predicted"/>
<dbReference type="InterPro" id="IPR012341">
    <property type="entry name" value="6hp_glycosidase-like_sf"/>
</dbReference>
<keyword evidence="1" id="KW-0326">Glycosidase</keyword>
<gene>
    <name evidence="1" type="primary">treA_3</name>
    <name evidence="1" type="ORF">NCTC9962_06059</name>
</gene>
<dbReference type="Proteomes" id="UP000254052">
    <property type="component" value="Unassembled WGS sequence"/>
</dbReference>
<name>A0A377D2T0_ECOLX</name>
<reference evidence="1 2" key="1">
    <citation type="submission" date="2018-06" db="EMBL/GenBank/DDBJ databases">
        <authorList>
            <consortium name="Pathogen Informatics"/>
            <person name="Doyle S."/>
        </authorList>
    </citation>
    <scope>NUCLEOTIDE SEQUENCE [LARGE SCALE GENOMIC DNA]</scope>
    <source>
        <strain evidence="1 2">NCTC9962</strain>
    </source>
</reference>
<evidence type="ECO:0000313" key="1">
    <source>
        <dbReference type="EMBL" id="STM14663.1"/>
    </source>
</evidence>
<dbReference type="Pfam" id="PF01204">
    <property type="entry name" value="Trehalase"/>
    <property type="match status" value="1"/>
</dbReference>
<accession>A0A377D2T0</accession>
<dbReference type="GO" id="GO:0004555">
    <property type="term" value="F:alpha,alpha-trehalase activity"/>
    <property type="evidence" value="ECO:0007669"/>
    <property type="project" value="UniProtKB-EC"/>
</dbReference>
<dbReference type="GO" id="GO:0005991">
    <property type="term" value="P:trehalose metabolic process"/>
    <property type="evidence" value="ECO:0007669"/>
    <property type="project" value="InterPro"/>
</dbReference>
<sequence length="84" mass="9874">MVELLAQHEGDAALKQYLPQMQKEYAYWMDGVENLQAGQQEKRVVKLQDGTLLNRYWDDRDTPTTRVMGGRYCHRQKQSESTCH</sequence>
<dbReference type="SUPFAM" id="SSF48208">
    <property type="entry name" value="Six-hairpin glycosidases"/>
    <property type="match status" value="1"/>
</dbReference>
<protein>
    <submittedName>
        <fullName evidence="1">Periplasmic trehalase</fullName>
        <ecNumber evidence="1">3.2.1.28</ecNumber>
    </submittedName>
</protein>
<evidence type="ECO:0000313" key="2">
    <source>
        <dbReference type="Proteomes" id="UP000254052"/>
    </source>
</evidence>
<dbReference type="EC" id="3.2.1.28" evidence="1"/>